<evidence type="ECO:0000313" key="4">
    <source>
        <dbReference type="Proteomes" id="UP000030661"/>
    </source>
</evidence>
<keyword evidence="4" id="KW-1185">Reference proteome</keyword>
<evidence type="ECO:0000313" key="3">
    <source>
        <dbReference type="EMBL" id="GAK57971.1"/>
    </source>
</evidence>
<dbReference type="InterPro" id="IPR003362">
    <property type="entry name" value="Bact_transf"/>
</dbReference>
<dbReference type="Proteomes" id="UP000030661">
    <property type="component" value="Unassembled WGS sequence"/>
</dbReference>
<proteinExistence type="inferred from homology"/>
<dbReference type="GO" id="GO:0016780">
    <property type="term" value="F:phosphotransferase activity, for other substituted phosphate groups"/>
    <property type="evidence" value="ECO:0007669"/>
    <property type="project" value="TreeGrafter"/>
</dbReference>
<evidence type="ECO:0000256" key="1">
    <source>
        <dbReference type="ARBA" id="ARBA00006464"/>
    </source>
</evidence>
<dbReference type="PANTHER" id="PTHR30576">
    <property type="entry name" value="COLANIC BIOSYNTHESIS UDP-GLUCOSE LIPID CARRIER TRANSFERASE"/>
    <property type="match status" value="1"/>
</dbReference>
<dbReference type="STRING" id="1499967.U27_04944"/>
<protein>
    <submittedName>
        <fullName evidence="3">Sugar transferase</fullName>
    </submittedName>
</protein>
<gene>
    <name evidence="3" type="ORF">U27_04944</name>
</gene>
<reference evidence="3" key="1">
    <citation type="journal article" date="2015" name="PeerJ">
        <title>First genomic representation of candidate bacterial phylum KSB3 points to enhanced environmental sensing as a trigger of wastewater bulking.</title>
        <authorList>
            <person name="Sekiguchi Y."/>
            <person name="Ohashi A."/>
            <person name="Parks D.H."/>
            <person name="Yamauchi T."/>
            <person name="Tyson G.W."/>
            <person name="Hugenholtz P."/>
        </authorList>
    </citation>
    <scope>NUCLEOTIDE SEQUENCE [LARGE SCALE GENOMIC DNA]</scope>
</reference>
<accession>A0A081C066</accession>
<dbReference type="AlphaFoldDB" id="A0A081C066"/>
<organism evidence="3">
    <name type="scientific">Vecturithrix granuli</name>
    <dbReference type="NCBI Taxonomy" id="1499967"/>
    <lineage>
        <taxon>Bacteria</taxon>
        <taxon>Candidatus Moduliflexota</taxon>
        <taxon>Candidatus Vecturitrichia</taxon>
        <taxon>Candidatus Vecturitrichales</taxon>
        <taxon>Candidatus Vecturitrichaceae</taxon>
        <taxon>Candidatus Vecturithrix</taxon>
    </lineage>
</organism>
<dbReference type="Pfam" id="PF02397">
    <property type="entry name" value="Bac_transf"/>
    <property type="match status" value="1"/>
</dbReference>
<name>A0A081C066_VECG1</name>
<sequence length="486" mass="56299">MKKHWLKKIRLILRIKTFTKSIRDYINSMAQEDSHSLYYEENKRKIIEKIIGLIDLSQAFLAPDGSLPELSDYEALPPEKASLSLSQLLVLFRRTLTQLQNTSPKIQAEALEILYSYFIELQGLYDLIFVSLYESNSSIVPLSPSALEEHQRRYLKVPEEIEQDPLLQEYQSIKYKDLMNVSSLHHLHVVLLDFLPQYLLARLQELLFKQVQNRNILDPASVTALDELRALLVEHPLSKSTKLSVAIHRHTMRICDILFTRVMLRWGRPLFELLVLATWIQTVKDHIVPGIHRPAWKADHLDIEQEVRDNHGSPGKIKMSSAFFMQPRIKFRLERFLIFKIRTMTVGEIVRTTELGNWMRQNSPDELLQFFNIALGDIGGIGIRTMPEHEILETKETTWLYDALMNFVPGGMTSPGSIVMRNTNYGLTKAQQLLQEIRFYDPRFKGSSSLFNDIKILIRSLGVINKGRVGKNLDRTESFTGKKREL</sequence>
<comment type="similarity">
    <text evidence="1">Belongs to the bacterial sugar transferase family.</text>
</comment>
<feature type="domain" description="Bacterial sugar transferase" evidence="2">
    <location>
        <begin position="320"/>
        <end position="463"/>
    </location>
</feature>
<dbReference type="PANTHER" id="PTHR30576:SF0">
    <property type="entry name" value="UNDECAPRENYL-PHOSPHATE N-ACETYLGALACTOSAMINYL 1-PHOSPHATE TRANSFERASE-RELATED"/>
    <property type="match status" value="1"/>
</dbReference>
<dbReference type="EMBL" id="DF820466">
    <property type="protein sequence ID" value="GAK57971.1"/>
    <property type="molecule type" value="Genomic_DNA"/>
</dbReference>
<evidence type="ECO:0000259" key="2">
    <source>
        <dbReference type="Pfam" id="PF02397"/>
    </source>
</evidence>
<keyword evidence="3" id="KW-0808">Transferase</keyword>
<dbReference type="HOGENOM" id="CLU_561023_0_0_0"/>